<gene>
    <name evidence="2" type="ORF">J42TS3_40990</name>
</gene>
<reference evidence="2 3" key="1">
    <citation type="submission" date="2021-03" db="EMBL/GenBank/DDBJ databases">
        <title>Antimicrobial resistance genes in bacteria isolated from Japanese honey, and their potential for conferring macrolide and lincosamide resistance in the American foulbrood pathogen Paenibacillus larvae.</title>
        <authorList>
            <person name="Okamoto M."/>
            <person name="Kumagai M."/>
            <person name="Kanamori H."/>
            <person name="Takamatsu D."/>
        </authorList>
    </citation>
    <scope>NUCLEOTIDE SEQUENCE [LARGE SCALE GENOMIC DNA]</scope>
    <source>
        <strain evidence="2 3">J42TS3</strain>
    </source>
</reference>
<proteinExistence type="predicted"/>
<dbReference type="Pfam" id="PF01636">
    <property type="entry name" value="APH"/>
    <property type="match status" value="1"/>
</dbReference>
<dbReference type="InterPro" id="IPR002575">
    <property type="entry name" value="Aminoglycoside_PTrfase"/>
</dbReference>
<dbReference type="Gene3D" id="3.90.1200.10">
    <property type="match status" value="1"/>
</dbReference>
<organism evidence="2 3">
    <name type="scientific">Paenibacillus vini</name>
    <dbReference type="NCBI Taxonomy" id="1476024"/>
    <lineage>
        <taxon>Bacteria</taxon>
        <taxon>Bacillati</taxon>
        <taxon>Bacillota</taxon>
        <taxon>Bacilli</taxon>
        <taxon>Bacillales</taxon>
        <taxon>Paenibacillaceae</taxon>
        <taxon>Paenibacillus</taxon>
    </lineage>
</organism>
<evidence type="ECO:0000313" key="2">
    <source>
        <dbReference type="EMBL" id="GIP55064.1"/>
    </source>
</evidence>
<accession>A0ABQ4MGE9</accession>
<dbReference type="InterPro" id="IPR051678">
    <property type="entry name" value="AGP_Transferase"/>
</dbReference>
<dbReference type="EMBL" id="BOSL01000015">
    <property type="protein sequence ID" value="GIP55064.1"/>
    <property type="molecule type" value="Genomic_DNA"/>
</dbReference>
<dbReference type="PANTHER" id="PTHR21310:SF15">
    <property type="entry name" value="AMINOGLYCOSIDE PHOSPHOTRANSFERASE DOMAIN-CONTAINING PROTEIN"/>
    <property type="match status" value="1"/>
</dbReference>
<evidence type="ECO:0000259" key="1">
    <source>
        <dbReference type="Pfam" id="PF01636"/>
    </source>
</evidence>
<dbReference type="Proteomes" id="UP000679992">
    <property type="component" value="Unassembled WGS sequence"/>
</dbReference>
<feature type="domain" description="Aminoglycoside phosphotransferase" evidence="1">
    <location>
        <begin position="26"/>
        <end position="267"/>
    </location>
</feature>
<dbReference type="RefSeq" id="WP_213656151.1">
    <property type="nucleotide sequence ID" value="NZ_BOSL01000015.1"/>
</dbReference>
<name>A0ABQ4MGE9_9BACL</name>
<evidence type="ECO:0000313" key="3">
    <source>
        <dbReference type="Proteomes" id="UP000679992"/>
    </source>
</evidence>
<dbReference type="SUPFAM" id="SSF56112">
    <property type="entry name" value="Protein kinase-like (PK-like)"/>
    <property type="match status" value="1"/>
</dbReference>
<keyword evidence="3" id="KW-1185">Reference proteome</keyword>
<dbReference type="Gene3D" id="3.30.200.20">
    <property type="entry name" value="Phosphorylase Kinase, domain 1"/>
    <property type="match status" value="1"/>
</dbReference>
<protein>
    <submittedName>
        <fullName evidence="2">6'-aminoglycoside N-acetyltransferase</fullName>
    </submittedName>
</protein>
<comment type="caution">
    <text evidence="2">The sequence shown here is derived from an EMBL/GenBank/DDBJ whole genome shotgun (WGS) entry which is preliminary data.</text>
</comment>
<dbReference type="InterPro" id="IPR011009">
    <property type="entry name" value="Kinase-like_dom_sf"/>
</dbReference>
<sequence>MDETSKLVEFIKAKHPDLVIDKPLKINTSGSANLIVMVGEDPDEQWVFRFPRKENVYAIQQMELESRILKLIKDILPIPIPNYVFKSDPCDEIQYVVYQYIPGKPLTIENFIMLDDNQKDQIAKELGITLQILHQFDFIPHYPAEQIEKSMIRAAWTEKFELVEQHAFPYLTLNERNWASQFFHQYLSDDKYWLFPSCLTHGDLKGDHILCNEAHGGLSGIIDFRLQIGDPAVDFGFLMMYGENFVDRVMQYYGVSPEDNLKDRARFYYLSLPFDGLLYGALLNRTDLIEEHLVRLHSILNNTG</sequence>
<dbReference type="PANTHER" id="PTHR21310">
    <property type="entry name" value="AMINOGLYCOSIDE PHOSPHOTRANSFERASE-RELATED-RELATED"/>
    <property type="match status" value="1"/>
</dbReference>